<dbReference type="PANTHER" id="PTHR13375:SF3">
    <property type="entry name" value="THO COMPLEX SUBUNIT 5 HOMOLOG"/>
    <property type="match status" value="1"/>
</dbReference>
<dbReference type="AlphaFoldDB" id="A0A8B8ENC1"/>
<dbReference type="Proteomes" id="UP000694844">
    <property type="component" value="Chromosome 1"/>
</dbReference>
<evidence type="ECO:0000313" key="5">
    <source>
        <dbReference type="Proteomes" id="UP000694844"/>
    </source>
</evidence>
<feature type="region of interest" description="Disordered" evidence="4">
    <location>
        <begin position="1"/>
        <end position="33"/>
    </location>
</feature>
<dbReference type="OrthoDB" id="20582at2759"/>
<reference evidence="6" key="2">
    <citation type="submission" date="2025-08" db="UniProtKB">
        <authorList>
            <consortium name="RefSeq"/>
        </authorList>
    </citation>
    <scope>IDENTIFICATION</scope>
    <source>
        <tissue evidence="6">Whole sample</tissue>
    </source>
</reference>
<dbReference type="GO" id="GO:0000445">
    <property type="term" value="C:THO complex part of transcription export complex"/>
    <property type="evidence" value="ECO:0007669"/>
    <property type="project" value="TreeGrafter"/>
</dbReference>
<dbReference type="PANTHER" id="PTHR13375">
    <property type="entry name" value="FMS INTERACTING PROTEIN"/>
    <property type="match status" value="1"/>
</dbReference>
<dbReference type="GO" id="GO:0006406">
    <property type="term" value="P:mRNA export from nucleus"/>
    <property type="evidence" value="ECO:0007669"/>
    <property type="project" value="TreeGrafter"/>
</dbReference>
<evidence type="ECO:0000256" key="1">
    <source>
        <dbReference type="ARBA" id="ARBA00004123"/>
    </source>
</evidence>
<comment type="subcellular location">
    <subcellularLocation>
        <location evidence="1">Nucleus</location>
    </subcellularLocation>
</comment>
<proteinExistence type="inferred from homology"/>
<dbReference type="GeneID" id="111135555"/>
<evidence type="ECO:0000313" key="6">
    <source>
        <dbReference type="RefSeq" id="XP_022341420.1"/>
    </source>
</evidence>
<keyword evidence="5" id="KW-1185">Reference proteome</keyword>
<evidence type="ECO:0000256" key="3">
    <source>
        <dbReference type="ARBA" id="ARBA00023242"/>
    </source>
</evidence>
<feature type="compositionally biased region" description="Basic and acidic residues" evidence="4">
    <location>
        <begin position="332"/>
        <end position="342"/>
    </location>
</feature>
<organism evidence="5 6">
    <name type="scientific">Crassostrea virginica</name>
    <name type="common">Eastern oyster</name>
    <dbReference type="NCBI Taxonomy" id="6565"/>
    <lineage>
        <taxon>Eukaryota</taxon>
        <taxon>Metazoa</taxon>
        <taxon>Spiralia</taxon>
        <taxon>Lophotrochozoa</taxon>
        <taxon>Mollusca</taxon>
        <taxon>Bivalvia</taxon>
        <taxon>Autobranchia</taxon>
        <taxon>Pteriomorphia</taxon>
        <taxon>Ostreida</taxon>
        <taxon>Ostreoidea</taxon>
        <taxon>Ostreidae</taxon>
        <taxon>Crassostrea</taxon>
    </lineage>
</organism>
<keyword evidence="3" id="KW-0539">Nucleus</keyword>
<feature type="region of interest" description="Disordered" evidence="4">
    <location>
        <begin position="304"/>
        <end position="342"/>
    </location>
</feature>
<dbReference type="InterPro" id="IPR019163">
    <property type="entry name" value="THO_Thoc5"/>
</dbReference>
<reference evidence="5" key="1">
    <citation type="submission" date="2024-06" db="UniProtKB">
        <authorList>
            <consortium name="RefSeq"/>
        </authorList>
    </citation>
    <scope>NUCLEOTIDE SEQUENCE [LARGE SCALE GENOMIC DNA]</scope>
</reference>
<protein>
    <submittedName>
        <fullName evidence="6">THO complex subunit 5 homolog isoform X1</fullName>
    </submittedName>
</protein>
<feature type="compositionally biased region" description="Basic and acidic residues" evidence="4">
    <location>
        <begin position="15"/>
        <end position="33"/>
    </location>
</feature>
<sequence>MSKEEKTEKRKRSLKKETAELKRIKQESASKEAKLNSSLFYAEEAEVDTRSPEKDVEIFKSTCSDIRETMLDIKARKDKKASHDELEAKRVSVLLDFMTLKKLNRLAHVRCKKVREQTNDAKQRIDHYHLQLQNLLYEIMHLEKEITKCLEFKSKDEEIELVTLDDFYKTAPADISRPDSTQADPHLQRLARLDWELEQRKQLAKKLKDSKQSKEGLAQEIKNKQEYLENLHPKLKTVLEATKPVQEYLDMPFDQIREEQETARHLPAALYVLYMQTSAYRQACDKDLQVSIIGELDEAKAIKSSGKVVEEDSDSDQEEQEHAKKSKRRRKTVDGRVQERKQKALKKHPLAVKLDINCKDGNSLHLTFNFLMTLEIITVNISLTLADSNTSSVSGSFSDSNVTVSDLLAPESVLTDLYPGDHGKTSPNPANKYELKKLGLKDFTSYITEVGWPYLWAQWLGGLQFLENNASSNTPEEDVSFAHMQQTIRRLKQRVRSRLCLMKQTAAFETGNVVVDPEYQALFPSKVVSRLSTWKRSTYEDFSALPHTEALLTDEIVEESDIFFTAVIERGSAKMTAQVVMTHDYPKVAPIFVVSVLWQHERTALNDKHVKEMEEEVNVHHEELMKTKSCDTILSNQVQRLLMCFDIYLETEAAGSEEEGPMEISKEKIYNRMLRGPSRSKPYRYCPDIGIFTHR</sequence>
<accession>A0A8B8ENC1</accession>
<dbReference type="KEGG" id="cvn:111135555"/>
<dbReference type="RefSeq" id="XP_022341420.1">
    <property type="nucleotide sequence ID" value="XM_022485712.1"/>
</dbReference>
<gene>
    <name evidence="6" type="primary">LOC111135555</name>
</gene>
<comment type="similarity">
    <text evidence="2">Belongs to the THOC5 family.</text>
</comment>
<dbReference type="GO" id="GO:0003729">
    <property type="term" value="F:mRNA binding"/>
    <property type="evidence" value="ECO:0007669"/>
    <property type="project" value="TreeGrafter"/>
</dbReference>
<evidence type="ECO:0000256" key="2">
    <source>
        <dbReference type="ARBA" id="ARBA00008044"/>
    </source>
</evidence>
<name>A0A8B8ENC1_CRAVI</name>
<evidence type="ECO:0000256" key="4">
    <source>
        <dbReference type="SAM" id="MobiDB-lite"/>
    </source>
</evidence>
<dbReference type="Pfam" id="PF09766">
    <property type="entry name" value="FmiP_Thoc5"/>
    <property type="match status" value="1"/>
</dbReference>